<reference evidence="3" key="1">
    <citation type="submission" date="2021-03" db="EMBL/GenBank/DDBJ databases">
        <authorList>
            <person name="Kim M.K."/>
        </authorList>
    </citation>
    <scope>NUCLEOTIDE SEQUENCE</scope>
    <source>
        <strain evidence="3">BT186</strain>
    </source>
</reference>
<accession>A0A939F0X8</accession>
<evidence type="ECO:0000313" key="3">
    <source>
        <dbReference type="EMBL" id="MBO0361110.1"/>
    </source>
</evidence>
<dbReference type="Pfam" id="PF14360">
    <property type="entry name" value="PAP2_C"/>
    <property type="match status" value="1"/>
</dbReference>
<evidence type="ECO:0000259" key="2">
    <source>
        <dbReference type="Pfam" id="PF14360"/>
    </source>
</evidence>
<feature type="domain" description="Sphingomyelin synthase-like" evidence="2">
    <location>
        <begin position="147"/>
        <end position="207"/>
    </location>
</feature>
<sequence>MPRLVSAPKTPSAAWPAAWQRPTFRYRLLLTLALLIGLVANLPRFFAWVQARPGALLPDPLLALLPAHDVSWFTFIIIYLSVGATLAYVLPRPYVLLRLLAAYWLMQASRVLLLALLPLEPPIGLLPLRDPIIDTFIYVAAGPITKDLFFSGHTATVMLLALATEGARRRWLLAATAAVGLLVLVQHVHYTYDVLAAPLFALGCYWLAGFWARFKKSA</sequence>
<evidence type="ECO:0000313" key="4">
    <source>
        <dbReference type="Proteomes" id="UP000664144"/>
    </source>
</evidence>
<feature type="transmembrane region" description="Helical" evidence="1">
    <location>
        <begin position="195"/>
        <end position="214"/>
    </location>
</feature>
<feature type="transmembrane region" description="Helical" evidence="1">
    <location>
        <begin position="137"/>
        <end position="164"/>
    </location>
</feature>
<proteinExistence type="predicted"/>
<organism evidence="3 4">
    <name type="scientific">Hymenobacter telluris</name>
    <dbReference type="NCBI Taxonomy" id="2816474"/>
    <lineage>
        <taxon>Bacteria</taxon>
        <taxon>Pseudomonadati</taxon>
        <taxon>Bacteroidota</taxon>
        <taxon>Cytophagia</taxon>
        <taxon>Cytophagales</taxon>
        <taxon>Hymenobacteraceae</taxon>
        <taxon>Hymenobacter</taxon>
    </lineage>
</organism>
<dbReference type="RefSeq" id="WP_206987010.1">
    <property type="nucleotide sequence ID" value="NZ_JAFLQZ010000032.1"/>
</dbReference>
<comment type="caution">
    <text evidence="3">The sequence shown here is derived from an EMBL/GenBank/DDBJ whole genome shotgun (WGS) entry which is preliminary data.</text>
</comment>
<feature type="transmembrane region" description="Helical" evidence="1">
    <location>
        <begin position="70"/>
        <end position="90"/>
    </location>
</feature>
<gene>
    <name evidence="3" type="ORF">J0X19_24335</name>
</gene>
<protein>
    <recommendedName>
        <fullName evidence="2">Sphingomyelin synthase-like domain-containing protein</fullName>
    </recommendedName>
</protein>
<feature type="transmembrane region" description="Helical" evidence="1">
    <location>
        <begin position="97"/>
        <end position="117"/>
    </location>
</feature>
<dbReference type="AlphaFoldDB" id="A0A939F0X8"/>
<keyword evidence="1" id="KW-0812">Transmembrane</keyword>
<keyword evidence="1" id="KW-0472">Membrane</keyword>
<dbReference type="EMBL" id="JAFLQZ010000032">
    <property type="protein sequence ID" value="MBO0361110.1"/>
    <property type="molecule type" value="Genomic_DNA"/>
</dbReference>
<feature type="transmembrane region" description="Helical" evidence="1">
    <location>
        <begin position="171"/>
        <end position="189"/>
    </location>
</feature>
<keyword evidence="1" id="KW-1133">Transmembrane helix</keyword>
<name>A0A939F0X8_9BACT</name>
<evidence type="ECO:0000256" key="1">
    <source>
        <dbReference type="SAM" id="Phobius"/>
    </source>
</evidence>
<dbReference type="InterPro" id="IPR025749">
    <property type="entry name" value="Sphingomyelin_synth-like_dom"/>
</dbReference>
<dbReference type="Proteomes" id="UP000664144">
    <property type="component" value="Unassembled WGS sequence"/>
</dbReference>
<keyword evidence="4" id="KW-1185">Reference proteome</keyword>